<dbReference type="EMBL" id="BAAAEM010000003">
    <property type="protein sequence ID" value="GAA0488213.1"/>
    <property type="molecule type" value="Genomic_DNA"/>
</dbReference>
<keyword evidence="2" id="KW-0238">DNA-binding</keyword>
<evidence type="ECO:0000256" key="4">
    <source>
        <dbReference type="SAM" id="Phobius"/>
    </source>
</evidence>
<dbReference type="InterPro" id="IPR016032">
    <property type="entry name" value="Sig_transdc_resp-reg_C-effctor"/>
</dbReference>
<protein>
    <submittedName>
        <fullName evidence="6">Response regulator transcription factor</fullName>
    </submittedName>
</protein>
<evidence type="ECO:0000313" key="6">
    <source>
        <dbReference type="EMBL" id="GAA0488213.1"/>
    </source>
</evidence>
<keyword evidence="4" id="KW-0812">Transmembrane</keyword>
<dbReference type="RefSeq" id="WP_229955906.1">
    <property type="nucleotide sequence ID" value="NZ_BAAAEM010000003.1"/>
</dbReference>
<dbReference type="PANTHER" id="PTHR44688">
    <property type="entry name" value="DNA-BINDING TRANSCRIPTIONAL ACTIVATOR DEVR_DOSR"/>
    <property type="match status" value="1"/>
</dbReference>
<dbReference type="InterPro" id="IPR000792">
    <property type="entry name" value="Tscrpt_reg_LuxR_C"/>
</dbReference>
<dbReference type="Proteomes" id="UP001500713">
    <property type="component" value="Unassembled WGS sequence"/>
</dbReference>
<evidence type="ECO:0000256" key="3">
    <source>
        <dbReference type="ARBA" id="ARBA00023163"/>
    </source>
</evidence>
<keyword evidence="4" id="KW-1133">Transmembrane helix</keyword>
<organism evidence="6 7">
    <name type="scientific">Parasphingorhabdus litoris</name>
    <dbReference type="NCBI Taxonomy" id="394733"/>
    <lineage>
        <taxon>Bacteria</taxon>
        <taxon>Pseudomonadati</taxon>
        <taxon>Pseudomonadota</taxon>
        <taxon>Alphaproteobacteria</taxon>
        <taxon>Sphingomonadales</taxon>
        <taxon>Sphingomonadaceae</taxon>
        <taxon>Parasphingorhabdus</taxon>
    </lineage>
</organism>
<accession>A0ABN1B167</accession>
<dbReference type="PRINTS" id="PR00038">
    <property type="entry name" value="HTHLUXR"/>
</dbReference>
<comment type="caution">
    <text evidence="6">The sequence shown here is derived from an EMBL/GenBank/DDBJ whole genome shotgun (WGS) entry which is preliminary data.</text>
</comment>
<evidence type="ECO:0000313" key="7">
    <source>
        <dbReference type="Proteomes" id="UP001500713"/>
    </source>
</evidence>
<keyword evidence="7" id="KW-1185">Reference proteome</keyword>
<reference evidence="6 7" key="1">
    <citation type="journal article" date="2019" name="Int. J. Syst. Evol. Microbiol.">
        <title>The Global Catalogue of Microorganisms (GCM) 10K type strain sequencing project: providing services to taxonomists for standard genome sequencing and annotation.</title>
        <authorList>
            <consortium name="The Broad Institute Genomics Platform"/>
            <consortium name="The Broad Institute Genome Sequencing Center for Infectious Disease"/>
            <person name="Wu L."/>
            <person name="Ma J."/>
        </authorList>
    </citation>
    <scope>NUCLEOTIDE SEQUENCE [LARGE SCALE GENOMIC DNA]</scope>
    <source>
        <strain evidence="6 7">JCM 14162</strain>
    </source>
</reference>
<dbReference type="InterPro" id="IPR036388">
    <property type="entry name" value="WH-like_DNA-bd_sf"/>
</dbReference>
<keyword evidence="3" id="KW-0804">Transcription</keyword>
<evidence type="ECO:0000259" key="5">
    <source>
        <dbReference type="PROSITE" id="PS50043"/>
    </source>
</evidence>
<feature type="transmembrane region" description="Helical" evidence="4">
    <location>
        <begin position="38"/>
        <end position="56"/>
    </location>
</feature>
<dbReference type="PANTHER" id="PTHR44688:SF16">
    <property type="entry name" value="DNA-BINDING TRANSCRIPTIONAL ACTIVATOR DEVR_DOSR"/>
    <property type="match status" value="1"/>
</dbReference>
<evidence type="ECO:0000256" key="1">
    <source>
        <dbReference type="ARBA" id="ARBA00023015"/>
    </source>
</evidence>
<sequence length="141" mass="15886">MNRTVLSRTIFYAIALAMAAFFLQWLEYRFFLKTIPTDIYIVVLAILFVSLGIWVGQRLTVQKTGTAFERNDPALKALGISNRELEVLEAMATGQSNKEIARSLGISPNTIKTHIAHLFEKLSVDRRVLAIEKAKSLHLIP</sequence>
<name>A0ABN1B167_9SPHN</name>
<dbReference type="Gene3D" id="1.10.10.10">
    <property type="entry name" value="Winged helix-like DNA-binding domain superfamily/Winged helix DNA-binding domain"/>
    <property type="match status" value="1"/>
</dbReference>
<proteinExistence type="predicted"/>
<dbReference type="Pfam" id="PF00196">
    <property type="entry name" value="GerE"/>
    <property type="match status" value="1"/>
</dbReference>
<evidence type="ECO:0000256" key="2">
    <source>
        <dbReference type="ARBA" id="ARBA00023125"/>
    </source>
</evidence>
<dbReference type="CDD" id="cd06170">
    <property type="entry name" value="LuxR_C_like"/>
    <property type="match status" value="1"/>
</dbReference>
<dbReference type="PROSITE" id="PS00622">
    <property type="entry name" value="HTH_LUXR_1"/>
    <property type="match status" value="1"/>
</dbReference>
<feature type="transmembrane region" description="Helical" evidence="4">
    <location>
        <begin position="9"/>
        <end position="26"/>
    </location>
</feature>
<gene>
    <name evidence="6" type="ORF">GCM10009096_34010</name>
</gene>
<keyword evidence="1" id="KW-0805">Transcription regulation</keyword>
<feature type="domain" description="HTH luxR-type" evidence="5">
    <location>
        <begin position="73"/>
        <end position="138"/>
    </location>
</feature>
<dbReference type="PROSITE" id="PS50043">
    <property type="entry name" value="HTH_LUXR_2"/>
    <property type="match status" value="1"/>
</dbReference>
<keyword evidence="4" id="KW-0472">Membrane</keyword>
<dbReference type="SUPFAM" id="SSF46894">
    <property type="entry name" value="C-terminal effector domain of the bipartite response regulators"/>
    <property type="match status" value="1"/>
</dbReference>
<dbReference type="SMART" id="SM00421">
    <property type="entry name" value="HTH_LUXR"/>
    <property type="match status" value="1"/>
</dbReference>